<reference evidence="2" key="3">
    <citation type="submission" date="2012-09" db="EMBL/GenBank/DDBJ databases">
        <authorList>
            <consortium name="VectorBase"/>
        </authorList>
    </citation>
    <scope>NUCLEOTIDE SEQUENCE</scope>
    <source>
        <strain evidence="2">Liverpool</strain>
    </source>
</reference>
<dbReference type="EMBL" id="CH477685">
    <property type="protein sequence ID" value="EAT37272.1"/>
    <property type="molecule type" value="Genomic_DNA"/>
</dbReference>
<evidence type="ECO:0000256" key="1">
    <source>
        <dbReference type="SAM" id="MobiDB-lite"/>
    </source>
</evidence>
<proteinExistence type="predicted"/>
<dbReference type="HOGENOM" id="CLU_2485130_0_0_1"/>
<reference evidence="2" key="1">
    <citation type="submission" date="2005-10" db="EMBL/GenBank/DDBJ databases">
        <authorList>
            <person name="Loftus B.J."/>
            <person name="Nene V.M."/>
            <person name="Hannick L.I."/>
            <person name="Bidwell S."/>
            <person name="Haas B."/>
            <person name="Amedeo P."/>
            <person name="Orvis J."/>
            <person name="Wortman J.R."/>
            <person name="White O.R."/>
            <person name="Salzberg S."/>
            <person name="Shumway M."/>
            <person name="Koo H."/>
            <person name="Zhao Y."/>
            <person name="Holmes M."/>
            <person name="Miller J."/>
            <person name="Schatz M."/>
            <person name="Pop M."/>
            <person name="Pai G."/>
            <person name="Utterback T."/>
            <person name="Rogers Y.-H."/>
            <person name="Kravitz S."/>
            <person name="Fraser C.M."/>
        </authorList>
    </citation>
    <scope>NUCLEOTIDE SEQUENCE</scope>
    <source>
        <strain evidence="2">Liverpool</strain>
    </source>
</reference>
<accession>Q16S39</accession>
<dbReference type="AlphaFoldDB" id="Q16S39"/>
<feature type="region of interest" description="Disordered" evidence="1">
    <location>
        <begin position="1"/>
        <end position="32"/>
    </location>
</feature>
<organism evidence="2 3">
    <name type="scientific">Aedes aegypti</name>
    <name type="common">Yellowfever mosquito</name>
    <name type="synonym">Culex aegypti</name>
    <dbReference type="NCBI Taxonomy" id="7159"/>
    <lineage>
        <taxon>Eukaryota</taxon>
        <taxon>Metazoa</taxon>
        <taxon>Ecdysozoa</taxon>
        <taxon>Arthropoda</taxon>
        <taxon>Hexapoda</taxon>
        <taxon>Insecta</taxon>
        <taxon>Pterygota</taxon>
        <taxon>Neoptera</taxon>
        <taxon>Endopterygota</taxon>
        <taxon>Diptera</taxon>
        <taxon>Nematocera</taxon>
        <taxon>Culicoidea</taxon>
        <taxon>Culicidae</taxon>
        <taxon>Culicinae</taxon>
        <taxon>Aedini</taxon>
        <taxon>Aedes</taxon>
        <taxon>Stegomyia</taxon>
    </lineage>
</organism>
<protein>
    <submittedName>
        <fullName evidence="2">AAEL010713-PA</fullName>
    </submittedName>
</protein>
<evidence type="ECO:0000313" key="2">
    <source>
        <dbReference type="EMBL" id="EAT37272.1"/>
    </source>
</evidence>
<reference evidence="2" key="2">
    <citation type="journal article" date="2007" name="Science">
        <title>Genome sequence of Aedes aegypti, a major arbovirus vector.</title>
        <authorList>
            <person name="Nene V."/>
            <person name="Wortman J.R."/>
            <person name="Lawson D."/>
            <person name="Haas B."/>
            <person name="Kodira C."/>
            <person name="Tu Z.J."/>
            <person name="Loftus B."/>
            <person name="Xi Z."/>
            <person name="Megy K."/>
            <person name="Grabherr M."/>
            <person name="Ren Q."/>
            <person name="Zdobnov E.M."/>
            <person name="Lobo N.F."/>
            <person name="Campbell K.S."/>
            <person name="Brown S.E."/>
            <person name="Bonaldo M.F."/>
            <person name="Zhu J."/>
            <person name="Sinkins S.P."/>
            <person name="Hogenkamp D.G."/>
            <person name="Amedeo P."/>
            <person name="Arensburger P."/>
            <person name="Atkinson P.W."/>
            <person name="Bidwell S."/>
            <person name="Biedler J."/>
            <person name="Birney E."/>
            <person name="Bruggner R.V."/>
            <person name="Costas J."/>
            <person name="Coy M.R."/>
            <person name="Crabtree J."/>
            <person name="Crawford M."/>
            <person name="Debruyn B."/>
            <person name="Decaprio D."/>
            <person name="Eiglmeier K."/>
            <person name="Eisenstadt E."/>
            <person name="El-Dorry H."/>
            <person name="Gelbart W.M."/>
            <person name="Gomes S.L."/>
            <person name="Hammond M."/>
            <person name="Hannick L.I."/>
            <person name="Hogan J.R."/>
            <person name="Holmes M.H."/>
            <person name="Jaffe D."/>
            <person name="Johnston J.S."/>
            <person name="Kennedy R.C."/>
            <person name="Koo H."/>
            <person name="Kravitz S."/>
            <person name="Kriventseva E.V."/>
            <person name="Kulp D."/>
            <person name="Labutti K."/>
            <person name="Lee E."/>
            <person name="Li S."/>
            <person name="Lovin D.D."/>
            <person name="Mao C."/>
            <person name="Mauceli E."/>
            <person name="Menck C.F."/>
            <person name="Miller J.R."/>
            <person name="Montgomery P."/>
            <person name="Mori A."/>
            <person name="Nascimento A.L."/>
            <person name="Naveira H.F."/>
            <person name="Nusbaum C."/>
            <person name="O'leary S."/>
            <person name="Orvis J."/>
            <person name="Pertea M."/>
            <person name="Quesneville H."/>
            <person name="Reidenbach K.R."/>
            <person name="Rogers Y.H."/>
            <person name="Roth C.W."/>
            <person name="Schneider J.R."/>
            <person name="Schatz M."/>
            <person name="Shumway M."/>
            <person name="Stanke M."/>
            <person name="Stinson E.O."/>
            <person name="Tubio J.M."/>
            <person name="Vanzee J.P."/>
            <person name="Verjovski-Almeida S."/>
            <person name="Werner D."/>
            <person name="White O."/>
            <person name="Wyder S."/>
            <person name="Zeng Q."/>
            <person name="Zhao Q."/>
            <person name="Zhao Y."/>
            <person name="Hill C.A."/>
            <person name="Raikhel A.S."/>
            <person name="Soares M.B."/>
            <person name="Knudson D.L."/>
            <person name="Lee N.H."/>
            <person name="Galagan J."/>
            <person name="Salzberg S.L."/>
            <person name="Paulsen I.T."/>
            <person name="Dimopoulos G."/>
            <person name="Collins F.H."/>
            <person name="Birren B."/>
            <person name="Fraser-Liggett C.M."/>
            <person name="Severson D.W."/>
        </authorList>
    </citation>
    <scope>NUCLEOTIDE SEQUENCE [LARGE SCALE GENOMIC DNA]</scope>
    <source>
        <strain evidence="2">Liverpool</strain>
    </source>
</reference>
<dbReference type="PaxDb" id="7159-AAEL010713-PA"/>
<name>Q16S39_AEDAE</name>
<dbReference type="Proteomes" id="UP000682892">
    <property type="component" value="Unassembled WGS sequence"/>
</dbReference>
<evidence type="ECO:0000313" key="3">
    <source>
        <dbReference type="Proteomes" id="UP000682892"/>
    </source>
</evidence>
<sequence>MTHLMMEAVRSLPSGGAHDRSPSIDGGMQQEHLNGDAQRGCHYLPNHFLTTASVVPAGAVRSNGGNAILCGEPVHSVLFWEKTRTQL</sequence>
<gene>
    <name evidence="2" type="ORF">AaeL_AAEL010713</name>
</gene>